<feature type="transmembrane region" description="Helical" evidence="1">
    <location>
        <begin position="63"/>
        <end position="82"/>
    </location>
</feature>
<protein>
    <submittedName>
        <fullName evidence="2">DUF3397 family protein</fullName>
    </submittedName>
</protein>
<keyword evidence="1" id="KW-0472">Membrane</keyword>
<proteinExistence type="predicted"/>
<sequence length="122" mass="13997">MIDLLVHLFAFLVTIPLLATLLVFVVLKWKYTSSGTAFRKSAQWTAIFYVIAVDLILSDLFQFHVLFFIILFFILIAGLILVGQYKVKGRLLYGRAVDIAWRMFFFDFLCALCRPGCSDDDS</sequence>
<accession>A0ABU5CCL3</accession>
<reference evidence="2 3" key="1">
    <citation type="submission" date="2023-10" db="EMBL/GenBank/DDBJ databases">
        <title>Virgibacillus halophilus 5B73C genome.</title>
        <authorList>
            <person name="Miliotis G."/>
            <person name="Sengupta P."/>
            <person name="Hameed A."/>
            <person name="Chuvochina M."/>
            <person name="Mcdonagh F."/>
            <person name="Simpson A.C."/>
            <person name="Singh N.K."/>
            <person name="Rekha P.D."/>
            <person name="Raman K."/>
            <person name="Hugenholtz P."/>
            <person name="Venkateswaran K."/>
        </authorList>
    </citation>
    <scope>NUCLEOTIDE SEQUENCE [LARGE SCALE GENOMIC DNA]</scope>
    <source>
        <strain evidence="2 3">5B73C</strain>
    </source>
</reference>
<keyword evidence="1" id="KW-0812">Transmembrane</keyword>
<name>A0ABU5CCL3_9BACI</name>
<dbReference type="Pfam" id="PF11877">
    <property type="entry name" value="DUF3397"/>
    <property type="match status" value="1"/>
</dbReference>
<keyword evidence="3" id="KW-1185">Reference proteome</keyword>
<dbReference type="Proteomes" id="UP001281447">
    <property type="component" value="Unassembled WGS sequence"/>
</dbReference>
<evidence type="ECO:0000256" key="1">
    <source>
        <dbReference type="SAM" id="Phobius"/>
    </source>
</evidence>
<dbReference type="InterPro" id="IPR024515">
    <property type="entry name" value="DUF3397"/>
</dbReference>
<feature type="transmembrane region" description="Helical" evidence="1">
    <location>
        <begin position="6"/>
        <end position="29"/>
    </location>
</feature>
<organism evidence="2 3">
    <name type="scientific">Tigheibacillus halophilus</name>
    <dbReference type="NCBI Taxonomy" id="361280"/>
    <lineage>
        <taxon>Bacteria</taxon>
        <taxon>Bacillati</taxon>
        <taxon>Bacillota</taxon>
        <taxon>Bacilli</taxon>
        <taxon>Bacillales</taxon>
        <taxon>Bacillaceae</taxon>
        <taxon>Tigheibacillus</taxon>
    </lineage>
</organism>
<keyword evidence="1" id="KW-1133">Transmembrane helix</keyword>
<comment type="caution">
    <text evidence="2">The sequence shown here is derived from an EMBL/GenBank/DDBJ whole genome shotgun (WGS) entry which is preliminary data.</text>
</comment>
<feature type="transmembrane region" description="Helical" evidence="1">
    <location>
        <begin position="41"/>
        <end position="57"/>
    </location>
</feature>
<evidence type="ECO:0000313" key="2">
    <source>
        <dbReference type="EMBL" id="MDY0396294.1"/>
    </source>
</evidence>
<evidence type="ECO:0000313" key="3">
    <source>
        <dbReference type="Proteomes" id="UP001281447"/>
    </source>
</evidence>
<gene>
    <name evidence="2" type="ORF">RWE15_20485</name>
</gene>
<dbReference type="EMBL" id="JAWDIP010000004">
    <property type="protein sequence ID" value="MDY0396294.1"/>
    <property type="molecule type" value="Genomic_DNA"/>
</dbReference>